<evidence type="ECO:0000313" key="6">
    <source>
        <dbReference type="Proteomes" id="UP000182888"/>
    </source>
</evidence>
<keyword evidence="5" id="KW-1185">Reference proteome</keyword>
<dbReference type="GO" id="GO:0043565">
    <property type="term" value="F:sequence-specific DNA binding"/>
    <property type="evidence" value="ECO:0007669"/>
    <property type="project" value="InterPro"/>
</dbReference>
<feature type="domain" description="GAF" evidence="1">
    <location>
        <begin position="106"/>
        <end position="238"/>
    </location>
</feature>
<dbReference type="PRINTS" id="PR01590">
    <property type="entry name" value="HTHFIS"/>
</dbReference>
<evidence type="ECO:0000313" key="3">
    <source>
        <dbReference type="EMBL" id="CDX18715.1"/>
    </source>
</evidence>
<evidence type="ECO:0000259" key="1">
    <source>
        <dbReference type="Pfam" id="PF01590"/>
    </source>
</evidence>
<dbReference type="EMBL" id="CCND01000011">
    <property type="protein sequence ID" value="CDX55067.1"/>
    <property type="molecule type" value="Genomic_DNA"/>
</dbReference>
<evidence type="ECO:0000259" key="2">
    <source>
        <dbReference type="Pfam" id="PF02954"/>
    </source>
</evidence>
<dbReference type="Proteomes" id="UP000182888">
    <property type="component" value="Unassembled WGS sequence"/>
</dbReference>
<evidence type="ECO:0000313" key="5">
    <source>
        <dbReference type="Proteomes" id="UP000045285"/>
    </source>
</evidence>
<dbReference type="SUPFAM" id="SSF55781">
    <property type="entry name" value="GAF domain-like"/>
    <property type="match status" value="1"/>
</dbReference>
<dbReference type="InterPro" id="IPR029016">
    <property type="entry name" value="GAF-like_dom_sf"/>
</dbReference>
<sequence>MSARSAIVSKAEPLWIVGYVPASMATERKEVPLTGRIGLIGRQTAVHADLVQASIAKSDAAHSALVASWRRSLQLHHLDPAERKAPRRLTEGELRGARQRMERMIRAAETSLNRLYQAVGGVGCCVMLADRDGIPVERRGAVADDETFDEWGLWTGTVWSEDSEGTNGIGTCLADQRALTIHRDQHFFSRNTLLSCTTAPVYDHEGNLAAALDVSSCRSDLTEGFVQLISVAVGDAARRIEAENFRMVYSNARILLAPVAERGAGALIAVDQDDLVIGATRSARLALGITGEALARGLLAADVLGDQAKAKEDLDDAERGALQRAMARAGGNVSAAAQNLGISRATLHRKLARFEIRRPH</sequence>
<feature type="domain" description="DNA binding HTH" evidence="2">
    <location>
        <begin position="314"/>
        <end position="354"/>
    </location>
</feature>
<evidence type="ECO:0000313" key="4">
    <source>
        <dbReference type="EMBL" id="CDX55067.1"/>
    </source>
</evidence>
<dbReference type="STRING" id="69974.MPLDJ20_140175"/>
<name>A0A090DWA8_MESPL</name>
<dbReference type="Pfam" id="PF02954">
    <property type="entry name" value="HTH_8"/>
    <property type="match status" value="1"/>
</dbReference>
<dbReference type="InterPro" id="IPR002197">
    <property type="entry name" value="HTH_Fis"/>
</dbReference>
<gene>
    <name evidence="4" type="ORF">MPL1032_190397</name>
    <name evidence="3" type="ORF">MPL3356_280113</name>
</gene>
<dbReference type="Proteomes" id="UP000045285">
    <property type="component" value="Unassembled WGS sequence"/>
</dbReference>
<protein>
    <submittedName>
        <fullName evidence="3">Transcriptional regulator, Fis family</fullName>
    </submittedName>
</protein>
<reference evidence="5" key="3">
    <citation type="submission" date="2014-08" db="EMBL/GenBank/DDBJ databases">
        <authorList>
            <person name="Moulin L."/>
        </authorList>
    </citation>
    <scope>NUCLEOTIDE SEQUENCE [LARGE SCALE GENOMIC DNA]</scope>
</reference>
<accession>A0A090DWA8</accession>
<dbReference type="InterPro" id="IPR009057">
    <property type="entry name" value="Homeodomain-like_sf"/>
</dbReference>
<organism evidence="3 5">
    <name type="scientific">Mesorhizobium plurifarium</name>
    <dbReference type="NCBI Taxonomy" id="69974"/>
    <lineage>
        <taxon>Bacteria</taxon>
        <taxon>Pseudomonadati</taxon>
        <taxon>Pseudomonadota</taxon>
        <taxon>Alphaproteobacteria</taxon>
        <taxon>Hyphomicrobiales</taxon>
        <taxon>Phyllobacteriaceae</taxon>
        <taxon>Mesorhizobium</taxon>
    </lineage>
</organism>
<reference evidence="6" key="4">
    <citation type="submission" date="2014-08" db="EMBL/GenBank/DDBJ databases">
        <authorList>
            <person name="Edwards T."/>
        </authorList>
    </citation>
    <scope>NUCLEOTIDE SEQUENCE [LARGE SCALE GENOMIC DNA]</scope>
</reference>
<dbReference type="AlphaFoldDB" id="A0A090DWA8"/>
<reference evidence="4" key="1">
    <citation type="submission" date="2014-08" db="EMBL/GenBank/DDBJ databases">
        <title>DNA barcoding of Bradysia (Diptera: Sciaridae) for detection of the immature stages on agricultural crops.</title>
        <authorList>
            <person name="Shin S."/>
            <person name="Jung S."/>
            <person name="Heller K."/>
            <person name="Menzel F."/>
            <person name="Hong T.-K."/>
            <person name="Lee H."/>
            <person name="Lee S."/>
        </authorList>
    </citation>
    <scope>NUCLEOTIDE SEQUENCE</scope>
</reference>
<dbReference type="Gene3D" id="3.30.450.40">
    <property type="match status" value="1"/>
</dbReference>
<proteinExistence type="predicted"/>
<dbReference type="Pfam" id="PF01590">
    <property type="entry name" value="GAF"/>
    <property type="match status" value="1"/>
</dbReference>
<dbReference type="SUPFAM" id="SSF46689">
    <property type="entry name" value="Homeodomain-like"/>
    <property type="match status" value="1"/>
</dbReference>
<dbReference type="InterPro" id="IPR003018">
    <property type="entry name" value="GAF"/>
</dbReference>
<dbReference type="Gene3D" id="1.10.10.60">
    <property type="entry name" value="Homeodomain-like"/>
    <property type="match status" value="1"/>
</dbReference>
<dbReference type="EMBL" id="CCMZ01000021">
    <property type="protein sequence ID" value="CDX18715.1"/>
    <property type="molecule type" value="Genomic_DNA"/>
</dbReference>
<reference evidence="3" key="2">
    <citation type="submission" date="2014-08" db="EMBL/GenBank/DDBJ databases">
        <authorList>
            <person name="Moulin Lionel"/>
        </authorList>
    </citation>
    <scope>NUCLEOTIDE SEQUENCE [LARGE SCALE GENOMIC DNA]</scope>
</reference>